<feature type="transmembrane region" description="Helical" evidence="1">
    <location>
        <begin position="135"/>
        <end position="156"/>
    </location>
</feature>
<evidence type="ECO:0000313" key="2">
    <source>
        <dbReference type="EMBL" id="PSK94410.1"/>
    </source>
</evidence>
<feature type="transmembrane region" description="Helical" evidence="1">
    <location>
        <begin position="243"/>
        <end position="262"/>
    </location>
</feature>
<protein>
    <recommendedName>
        <fullName evidence="4">Dolichyl-phosphate-mannose-protein mannosyltransferase</fullName>
    </recommendedName>
</protein>
<dbReference type="Proteomes" id="UP000240572">
    <property type="component" value="Unassembled WGS sequence"/>
</dbReference>
<keyword evidence="3" id="KW-1185">Reference proteome</keyword>
<feature type="transmembrane region" description="Helical" evidence="1">
    <location>
        <begin position="297"/>
        <end position="315"/>
    </location>
</feature>
<dbReference type="EMBL" id="PYGD01000001">
    <property type="protein sequence ID" value="PSK94410.1"/>
    <property type="molecule type" value="Genomic_DNA"/>
</dbReference>
<proteinExistence type="predicted"/>
<sequence length="565" mass="65254">MAYAGSLFYPRWEKGGGEAQLSWDASGYYWYLPSVFIYHDLKAQTFKDSILQKYHPVPPEDFQQGFKLPSGDYVMKYTAGMAIMELPFFAIAHVSAQPLGYDADGFSRPYQFMIYAGAMLFVFIGLWYLRRLLLLYYSDLVTAIVLLLLVLGTSYLNYASIDVGMTHCWLFSLYVFILWNTHFYYQSFQRKYALRLGALIGLITLVRPTEAIAVLIPLLWGLEAVSRTALKERIRLFKTHIRTLLAASFIGLCIVSLQFIYWKYASGHWFVYSYGDQGFSWLSPHFRQYTLNFQCGWLVYTPVMFFALIGIIPFVKRGRNKLAILALIAINYYIVCAWNAWDYGGRAMIQSYPVLMFPLASFMQSVLSRKLLTWIVAPVALLFIYFNLWWTYQAHKGSLAGNIPGTSAYFWATVLRYDLPPEIQKLKDNKDLFQGTVTNAVVLYQNALTDTTTVTKEVQQSFVFPAPAQKFKWIRAEAAFFTPAKESNLWFMTHFRIRLKKAGQQLEERSIRVQRFLEQGVWQTINVDIQVDNQDFDQVEILFSNENNGPTTCVINNLKVIGFNE</sequence>
<gene>
    <name evidence="2" type="ORF">B0I18_101566</name>
</gene>
<feature type="transmembrane region" description="Helical" evidence="1">
    <location>
        <begin position="322"/>
        <end position="341"/>
    </location>
</feature>
<feature type="transmembrane region" description="Helical" evidence="1">
    <location>
        <begin position="168"/>
        <end position="185"/>
    </location>
</feature>
<keyword evidence="1" id="KW-0812">Transmembrane</keyword>
<dbReference type="AlphaFoldDB" id="A0A2P8DB10"/>
<name>A0A2P8DB10_9BACT</name>
<evidence type="ECO:0000313" key="3">
    <source>
        <dbReference type="Proteomes" id="UP000240572"/>
    </source>
</evidence>
<feature type="transmembrane region" description="Helical" evidence="1">
    <location>
        <begin position="371"/>
        <end position="390"/>
    </location>
</feature>
<evidence type="ECO:0008006" key="4">
    <source>
        <dbReference type="Google" id="ProtNLM"/>
    </source>
</evidence>
<keyword evidence="1" id="KW-0472">Membrane</keyword>
<comment type="caution">
    <text evidence="2">The sequence shown here is derived from an EMBL/GenBank/DDBJ whole genome shotgun (WGS) entry which is preliminary data.</text>
</comment>
<accession>A0A2P8DB10</accession>
<reference evidence="2 3" key="1">
    <citation type="submission" date="2018-03" db="EMBL/GenBank/DDBJ databases">
        <title>Genomic Encyclopedia of Type Strains, Phase III (KMG-III): the genomes of soil and plant-associated and newly described type strains.</title>
        <authorList>
            <person name="Whitman W."/>
        </authorList>
    </citation>
    <scope>NUCLEOTIDE SEQUENCE [LARGE SCALE GENOMIC DNA]</scope>
    <source>
        <strain evidence="2 3">CGMCC 1.12700</strain>
    </source>
</reference>
<organism evidence="2 3">
    <name type="scientific">Taibaiella chishuiensis</name>
    <dbReference type="NCBI Taxonomy" id="1434707"/>
    <lineage>
        <taxon>Bacteria</taxon>
        <taxon>Pseudomonadati</taxon>
        <taxon>Bacteroidota</taxon>
        <taxon>Chitinophagia</taxon>
        <taxon>Chitinophagales</taxon>
        <taxon>Chitinophagaceae</taxon>
        <taxon>Taibaiella</taxon>
    </lineage>
</organism>
<keyword evidence="1" id="KW-1133">Transmembrane helix</keyword>
<evidence type="ECO:0000256" key="1">
    <source>
        <dbReference type="SAM" id="Phobius"/>
    </source>
</evidence>
<feature type="transmembrane region" description="Helical" evidence="1">
    <location>
        <begin position="112"/>
        <end position="129"/>
    </location>
</feature>